<dbReference type="AlphaFoldDB" id="A0A1F5FEQ9"/>
<evidence type="ECO:0000259" key="4">
    <source>
        <dbReference type="Pfam" id="PF08241"/>
    </source>
</evidence>
<keyword evidence="1" id="KW-0489">Methyltransferase</keyword>
<reference evidence="5 6" key="1">
    <citation type="journal article" date="2016" name="Nat. Commun.">
        <title>Thousands of microbial genomes shed light on interconnected biogeochemical processes in an aquifer system.</title>
        <authorList>
            <person name="Anantharaman K."/>
            <person name="Brown C.T."/>
            <person name="Hug L.A."/>
            <person name="Sharon I."/>
            <person name="Castelle C.J."/>
            <person name="Probst A.J."/>
            <person name="Thomas B.C."/>
            <person name="Singh A."/>
            <person name="Wilkins M.J."/>
            <person name="Karaoz U."/>
            <person name="Brodie E.L."/>
            <person name="Williams K.H."/>
            <person name="Hubbard S.S."/>
            <person name="Banfield J.F."/>
        </authorList>
    </citation>
    <scope>NUCLEOTIDE SEQUENCE [LARGE SCALE GENOMIC DNA]</scope>
</reference>
<feature type="non-terminal residue" evidence="5">
    <location>
        <position position="171"/>
    </location>
</feature>
<dbReference type="Pfam" id="PF08241">
    <property type="entry name" value="Methyltransf_11"/>
    <property type="match status" value="1"/>
</dbReference>
<feature type="domain" description="Methyltransferase type 11" evidence="4">
    <location>
        <begin position="41"/>
        <end position="132"/>
    </location>
</feature>
<evidence type="ECO:0000256" key="2">
    <source>
        <dbReference type="ARBA" id="ARBA00022679"/>
    </source>
</evidence>
<evidence type="ECO:0000256" key="1">
    <source>
        <dbReference type="ARBA" id="ARBA00022603"/>
    </source>
</evidence>
<dbReference type="InterPro" id="IPR029063">
    <property type="entry name" value="SAM-dependent_MTases_sf"/>
</dbReference>
<dbReference type="GO" id="GO:0032259">
    <property type="term" value="P:methylation"/>
    <property type="evidence" value="ECO:0007669"/>
    <property type="project" value="UniProtKB-KW"/>
</dbReference>
<protein>
    <recommendedName>
        <fullName evidence="4">Methyltransferase type 11 domain-containing protein</fullName>
    </recommendedName>
</protein>
<gene>
    <name evidence="5" type="ORF">A2368_04060</name>
</gene>
<dbReference type="Gene3D" id="3.40.50.150">
    <property type="entry name" value="Vaccinia Virus protein VP39"/>
    <property type="match status" value="1"/>
</dbReference>
<evidence type="ECO:0000256" key="3">
    <source>
        <dbReference type="ARBA" id="ARBA00022691"/>
    </source>
</evidence>
<dbReference type="GO" id="GO:0008757">
    <property type="term" value="F:S-adenosylmethionine-dependent methyltransferase activity"/>
    <property type="evidence" value="ECO:0007669"/>
    <property type="project" value="InterPro"/>
</dbReference>
<name>A0A1F5FEQ9_9BACT</name>
<evidence type="ECO:0000313" key="5">
    <source>
        <dbReference type="EMBL" id="OGD78099.1"/>
    </source>
</evidence>
<sequence>MHKSEYKNIFQLEESHFYYLATHELIIGLVQKYCSIAVKVLDAGCGTGGLMTKLISSGRDVVGVDKSDEAIRYCLKRRLSVKAASVDKLPFKNGAFDLVVSVDVLYHLWVKQVNMTIQEFSRVLRPKGWLVVKVPAHNWIRTDHDKLVMTGRRFSISEVRQMMLEGGFEVS</sequence>
<dbReference type="Proteomes" id="UP000176682">
    <property type="component" value="Unassembled WGS sequence"/>
</dbReference>
<accession>A0A1F5FEQ9</accession>
<dbReference type="InterPro" id="IPR013216">
    <property type="entry name" value="Methyltransf_11"/>
</dbReference>
<dbReference type="EMBL" id="MFAM01000061">
    <property type="protein sequence ID" value="OGD78099.1"/>
    <property type="molecule type" value="Genomic_DNA"/>
</dbReference>
<evidence type="ECO:0000313" key="6">
    <source>
        <dbReference type="Proteomes" id="UP000176682"/>
    </source>
</evidence>
<keyword evidence="2" id="KW-0808">Transferase</keyword>
<proteinExistence type="predicted"/>
<dbReference type="PANTHER" id="PTHR43464">
    <property type="entry name" value="METHYLTRANSFERASE"/>
    <property type="match status" value="1"/>
</dbReference>
<comment type="caution">
    <text evidence="5">The sequence shown here is derived from an EMBL/GenBank/DDBJ whole genome shotgun (WGS) entry which is preliminary data.</text>
</comment>
<dbReference type="PANTHER" id="PTHR43464:SF19">
    <property type="entry name" value="UBIQUINONE BIOSYNTHESIS O-METHYLTRANSFERASE, MITOCHONDRIAL"/>
    <property type="match status" value="1"/>
</dbReference>
<dbReference type="SUPFAM" id="SSF53335">
    <property type="entry name" value="S-adenosyl-L-methionine-dependent methyltransferases"/>
    <property type="match status" value="1"/>
</dbReference>
<organism evidence="5 6">
    <name type="scientific">Candidatus Collierbacteria bacterium RIFOXYB1_FULL_49_13</name>
    <dbReference type="NCBI Taxonomy" id="1817728"/>
    <lineage>
        <taxon>Bacteria</taxon>
        <taxon>Candidatus Collieribacteriota</taxon>
    </lineage>
</organism>
<dbReference type="CDD" id="cd02440">
    <property type="entry name" value="AdoMet_MTases"/>
    <property type="match status" value="1"/>
</dbReference>
<keyword evidence="3" id="KW-0949">S-adenosyl-L-methionine</keyword>